<organism evidence="1 2">
    <name type="scientific">Egretta garzetta</name>
    <name type="common">Little egret</name>
    <dbReference type="NCBI Taxonomy" id="188379"/>
    <lineage>
        <taxon>Eukaryota</taxon>
        <taxon>Metazoa</taxon>
        <taxon>Chordata</taxon>
        <taxon>Craniata</taxon>
        <taxon>Vertebrata</taxon>
        <taxon>Euteleostomi</taxon>
        <taxon>Archelosauria</taxon>
        <taxon>Archosauria</taxon>
        <taxon>Dinosauria</taxon>
        <taxon>Saurischia</taxon>
        <taxon>Theropoda</taxon>
        <taxon>Coelurosauria</taxon>
        <taxon>Aves</taxon>
        <taxon>Neognathae</taxon>
        <taxon>Neoaves</taxon>
        <taxon>Aequornithes</taxon>
        <taxon>Pelecaniformes</taxon>
        <taxon>Ardeidae</taxon>
        <taxon>Egretta</taxon>
    </lineage>
</organism>
<feature type="non-terminal residue" evidence="1">
    <location>
        <position position="1"/>
    </location>
</feature>
<gene>
    <name evidence="1" type="ORF">Z169_01026</name>
</gene>
<feature type="non-terminal residue" evidence="1">
    <location>
        <position position="56"/>
    </location>
</feature>
<evidence type="ECO:0000313" key="1">
    <source>
        <dbReference type="EMBL" id="KFP20293.1"/>
    </source>
</evidence>
<name>A0A091JK52_EGRGA</name>
<protein>
    <submittedName>
        <fullName evidence="1">Uncharacterized protein</fullName>
    </submittedName>
</protein>
<accession>A0A091JK52</accession>
<dbReference type="AlphaFoldDB" id="A0A091JK52"/>
<reference evidence="1 2" key="1">
    <citation type="submission" date="2014-04" db="EMBL/GenBank/DDBJ databases">
        <title>Genome evolution of avian class.</title>
        <authorList>
            <person name="Zhang G."/>
            <person name="Li C."/>
        </authorList>
    </citation>
    <scope>NUCLEOTIDE SEQUENCE [LARGE SCALE GENOMIC DNA]</scope>
    <source>
        <strain evidence="1">BGI_Z169</strain>
    </source>
</reference>
<sequence length="56" mass="6302">YHARTASSPFLIEQLLHFSDVTLITHGKVFHHHLCILLISFANGSLICLKLNNVDC</sequence>
<keyword evidence="2" id="KW-1185">Reference proteome</keyword>
<evidence type="ECO:0000313" key="2">
    <source>
        <dbReference type="Proteomes" id="UP000053119"/>
    </source>
</evidence>
<dbReference type="EMBL" id="KK502080">
    <property type="protein sequence ID" value="KFP20293.1"/>
    <property type="molecule type" value="Genomic_DNA"/>
</dbReference>
<proteinExistence type="predicted"/>
<dbReference type="Proteomes" id="UP000053119">
    <property type="component" value="Unassembled WGS sequence"/>
</dbReference>